<dbReference type="Proteomes" id="UP000887565">
    <property type="component" value="Unplaced"/>
</dbReference>
<reference evidence="2" key="1">
    <citation type="submission" date="2022-11" db="UniProtKB">
        <authorList>
            <consortium name="WormBaseParasite"/>
        </authorList>
    </citation>
    <scope>IDENTIFICATION</scope>
</reference>
<dbReference type="AlphaFoldDB" id="A0A915JQB6"/>
<name>A0A915JQB6_ROMCU</name>
<sequence length="70" mass="8299">MQNSFFCAFHVKDRRAYPDLDVTQKRRSIDKSRRFTEGNATLTKTDKNAKSVTDKIKLHHCFILKREQNI</sequence>
<evidence type="ECO:0000313" key="1">
    <source>
        <dbReference type="Proteomes" id="UP000887565"/>
    </source>
</evidence>
<protein>
    <submittedName>
        <fullName evidence="2">Uncharacterized protein</fullName>
    </submittedName>
</protein>
<accession>A0A915JQB6</accession>
<organism evidence="1 2">
    <name type="scientific">Romanomermis culicivorax</name>
    <name type="common">Nematode worm</name>
    <dbReference type="NCBI Taxonomy" id="13658"/>
    <lineage>
        <taxon>Eukaryota</taxon>
        <taxon>Metazoa</taxon>
        <taxon>Ecdysozoa</taxon>
        <taxon>Nematoda</taxon>
        <taxon>Enoplea</taxon>
        <taxon>Dorylaimia</taxon>
        <taxon>Mermithida</taxon>
        <taxon>Mermithoidea</taxon>
        <taxon>Mermithidae</taxon>
        <taxon>Romanomermis</taxon>
    </lineage>
</organism>
<proteinExistence type="predicted"/>
<keyword evidence="1" id="KW-1185">Reference proteome</keyword>
<evidence type="ECO:0000313" key="2">
    <source>
        <dbReference type="WBParaSite" id="nRc.2.0.1.t28400-RA"/>
    </source>
</evidence>
<dbReference type="WBParaSite" id="nRc.2.0.1.t28400-RA">
    <property type="protein sequence ID" value="nRc.2.0.1.t28400-RA"/>
    <property type="gene ID" value="nRc.2.0.1.g28400"/>
</dbReference>